<feature type="domain" description="AAA+ ATPase" evidence="2">
    <location>
        <begin position="5"/>
        <end position="161"/>
    </location>
</feature>
<evidence type="ECO:0000313" key="3">
    <source>
        <dbReference type="EMBL" id="MFC6893374.1"/>
    </source>
</evidence>
<accession>A0ABD5V045</accession>
<dbReference type="InterPro" id="IPR027417">
    <property type="entry name" value="P-loop_NTPase"/>
</dbReference>
<keyword evidence="4" id="KW-1185">Reference proteome</keyword>
<feature type="region of interest" description="Disordered" evidence="1">
    <location>
        <begin position="218"/>
        <end position="252"/>
    </location>
</feature>
<dbReference type="AlphaFoldDB" id="A0ABD5V045"/>
<comment type="caution">
    <text evidence="3">The sequence shown here is derived from an EMBL/GenBank/DDBJ whole genome shotgun (WGS) entry which is preliminary data.</text>
</comment>
<dbReference type="Proteomes" id="UP001596296">
    <property type="component" value="Unassembled WGS sequence"/>
</dbReference>
<protein>
    <submittedName>
        <fullName evidence="3">MinD/ParA family protein</fullName>
    </submittedName>
</protein>
<gene>
    <name evidence="3" type="ORF">ACFQE9_12270</name>
</gene>
<dbReference type="InterPro" id="IPR002586">
    <property type="entry name" value="CobQ/CobB/MinD/ParA_Nub-bd_dom"/>
</dbReference>
<dbReference type="PANTHER" id="PTHR43384:SF10">
    <property type="entry name" value="ATPASE INVOLVED IN CHROMOSOME PARTITIONING, PARA_MIND FAMILY"/>
    <property type="match status" value="1"/>
</dbReference>
<dbReference type="PANTHER" id="PTHR43384">
    <property type="entry name" value="SEPTUM SITE-DETERMINING PROTEIN MIND HOMOLOG, CHLOROPLASTIC-RELATED"/>
    <property type="match status" value="1"/>
</dbReference>
<dbReference type="SMART" id="SM00382">
    <property type="entry name" value="AAA"/>
    <property type="match status" value="1"/>
</dbReference>
<sequence length="252" mass="26111">MSRPRRPTIAVAGGKGGCGKTTTTLALARALPGRVLAIDGDRDLPNLHALAGVSRERDPTGESRDGTIPIETRWDVRIASVPTTSGTERLDSDPRCHLARLANRPRETVLIDAPAGASPDAAAPLAVADRTLLVTTLSPPALCDTVKTAAMARRLGAPPLGVAVTRASDAPEGTAAVLDVPVLGTVPAVAPPVVSDPRVREAYRSVASRIVDVIETPDAIETTEATGSRTHDARPTSDGRTGRKGRASPISN</sequence>
<dbReference type="RefSeq" id="WP_379744964.1">
    <property type="nucleotide sequence ID" value="NZ_JBHSVN010000001.1"/>
</dbReference>
<dbReference type="InterPro" id="IPR003593">
    <property type="entry name" value="AAA+_ATPase"/>
</dbReference>
<proteinExistence type="predicted"/>
<organism evidence="3 4">
    <name type="scientific">Halopenitus salinus</name>
    <dbReference type="NCBI Taxonomy" id="1198295"/>
    <lineage>
        <taxon>Archaea</taxon>
        <taxon>Methanobacteriati</taxon>
        <taxon>Methanobacteriota</taxon>
        <taxon>Stenosarchaea group</taxon>
        <taxon>Halobacteria</taxon>
        <taxon>Halobacteriales</taxon>
        <taxon>Haloferacaceae</taxon>
        <taxon>Halopenitus</taxon>
    </lineage>
</organism>
<evidence type="ECO:0000313" key="4">
    <source>
        <dbReference type="Proteomes" id="UP001596296"/>
    </source>
</evidence>
<name>A0ABD5V045_9EURY</name>
<dbReference type="Gene3D" id="3.40.50.300">
    <property type="entry name" value="P-loop containing nucleotide triphosphate hydrolases"/>
    <property type="match status" value="1"/>
</dbReference>
<reference evidence="3 4" key="1">
    <citation type="journal article" date="2019" name="Int. J. Syst. Evol. Microbiol.">
        <title>The Global Catalogue of Microorganisms (GCM) 10K type strain sequencing project: providing services to taxonomists for standard genome sequencing and annotation.</title>
        <authorList>
            <consortium name="The Broad Institute Genomics Platform"/>
            <consortium name="The Broad Institute Genome Sequencing Center for Infectious Disease"/>
            <person name="Wu L."/>
            <person name="Ma J."/>
        </authorList>
    </citation>
    <scope>NUCLEOTIDE SEQUENCE [LARGE SCALE GENOMIC DNA]</scope>
    <source>
        <strain evidence="3 4">SKJ47</strain>
    </source>
</reference>
<feature type="compositionally biased region" description="Basic and acidic residues" evidence="1">
    <location>
        <begin position="229"/>
        <end position="241"/>
    </location>
</feature>
<dbReference type="EMBL" id="JBHSXL010000009">
    <property type="protein sequence ID" value="MFC6893374.1"/>
    <property type="molecule type" value="Genomic_DNA"/>
</dbReference>
<dbReference type="Pfam" id="PF01656">
    <property type="entry name" value="CbiA"/>
    <property type="match status" value="1"/>
</dbReference>
<dbReference type="SUPFAM" id="SSF52540">
    <property type="entry name" value="P-loop containing nucleoside triphosphate hydrolases"/>
    <property type="match status" value="1"/>
</dbReference>
<evidence type="ECO:0000256" key="1">
    <source>
        <dbReference type="SAM" id="MobiDB-lite"/>
    </source>
</evidence>
<dbReference type="InterPro" id="IPR050625">
    <property type="entry name" value="ParA/MinD_ATPase"/>
</dbReference>
<evidence type="ECO:0000259" key="2">
    <source>
        <dbReference type="SMART" id="SM00382"/>
    </source>
</evidence>